<proteinExistence type="predicted"/>
<dbReference type="EMBL" id="KV596689">
    <property type="protein sequence ID" value="OPL20995.1"/>
    <property type="molecule type" value="Genomic_DNA"/>
</dbReference>
<reference evidence="1 2" key="1">
    <citation type="journal article" date="2016" name="PLoS ONE">
        <title>A First Insight into the Genome of the Filter-Feeder Mussel Mytilus galloprovincialis.</title>
        <authorList>
            <person name="Murgarella M."/>
            <person name="Puiu D."/>
            <person name="Novoa B."/>
            <person name="Figueras A."/>
            <person name="Posada D."/>
            <person name="Canchaya C."/>
        </authorList>
    </citation>
    <scope>NUCLEOTIDE SEQUENCE [LARGE SCALE GENOMIC DNA]</scope>
    <source>
        <tissue evidence="1">Muscle</tissue>
    </source>
</reference>
<accession>A0A3R5TMQ9</accession>
<evidence type="ECO:0000313" key="1">
    <source>
        <dbReference type="EMBL" id="OPL20995.1"/>
    </source>
</evidence>
<evidence type="ECO:0000313" key="2">
    <source>
        <dbReference type="Proteomes" id="UP000266721"/>
    </source>
</evidence>
<gene>
    <name evidence="1" type="ORF">AM593_03720</name>
</gene>
<dbReference type="AlphaFoldDB" id="A0A3R5TMQ9"/>
<protein>
    <submittedName>
        <fullName evidence="1">Uncharacterized protein</fullName>
    </submittedName>
</protein>
<keyword evidence="2" id="KW-1185">Reference proteome</keyword>
<dbReference type="SMR" id="A0A3R5TMQ9"/>
<sequence>MYDPDLEDTQEALDAIEKYEWTLLDGNSGGMYLKWQNVNNSKIINATHLSFDIHLSDDISVYKCKRISVKGTNKVGIASEVSTDIKLCDVNDGPRQIHPKLVIDAHGEKDTSSIAETQGMSIHLETNTEWDFPDIDYSPYNNIISAVWPTLRHGLYTWGVLQAKGIYADRYYKSFTDMAITDPCSHPDVLSCGITGDDNKKKI</sequence>
<feature type="non-terminal residue" evidence="1">
    <location>
        <position position="1"/>
    </location>
</feature>
<organism evidence="1 2">
    <name type="scientific">Mytilus galloprovincialis</name>
    <name type="common">Mediterranean mussel</name>
    <dbReference type="NCBI Taxonomy" id="29158"/>
    <lineage>
        <taxon>Eukaryota</taxon>
        <taxon>Metazoa</taxon>
        <taxon>Spiralia</taxon>
        <taxon>Lophotrochozoa</taxon>
        <taxon>Mollusca</taxon>
        <taxon>Bivalvia</taxon>
        <taxon>Autobranchia</taxon>
        <taxon>Pteriomorphia</taxon>
        <taxon>Mytilida</taxon>
        <taxon>Mytiloidea</taxon>
        <taxon>Mytilidae</taxon>
        <taxon>Mytilinae</taxon>
        <taxon>Mytilus</taxon>
    </lineage>
</organism>
<name>A0A3R5TMQ9_MYTGA</name>
<dbReference type="Proteomes" id="UP000266721">
    <property type="component" value="Unassembled WGS sequence"/>
</dbReference>